<gene>
    <name evidence="3" type="ORF">L211DRAFT_482604</name>
</gene>
<evidence type="ECO:0000313" key="4">
    <source>
        <dbReference type="Proteomes" id="UP000267821"/>
    </source>
</evidence>
<feature type="transmembrane region" description="Helical" evidence="2">
    <location>
        <begin position="211"/>
        <end position="232"/>
    </location>
</feature>
<feature type="transmembrane region" description="Helical" evidence="2">
    <location>
        <begin position="41"/>
        <end position="60"/>
    </location>
</feature>
<protein>
    <recommendedName>
        <fullName evidence="5">Tetraspanin Tsp3</fullName>
    </recommendedName>
</protein>
<evidence type="ECO:0000313" key="3">
    <source>
        <dbReference type="EMBL" id="RPB28054.1"/>
    </source>
</evidence>
<keyword evidence="2" id="KW-0812">Transmembrane</keyword>
<dbReference type="InterPro" id="IPR008952">
    <property type="entry name" value="Tetraspanin_EC2_sf"/>
</dbReference>
<dbReference type="SUPFAM" id="SSF48652">
    <property type="entry name" value="Tetraspanin"/>
    <property type="match status" value="1"/>
</dbReference>
<keyword evidence="2" id="KW-1133">Transmembrane helix</keyword>
<evidence type="ECO:0008006" key="5">
    <source>
        <dbReference type="Google" id="ProtNLM"/>
    </source>
</evidence>
<name>A0A3N4LYS7_9PEZI</name>
<keyword evidence="2" id="KW-0472">Membrane</keyword>
<dbReference type="InParanoid" id="A0A3N4LYS7"/>
<proteinExistence type="predicted"/>
<sequence length="333" mass="37184">MIFSTSTFLAIFTPLLGISLMFTSAYSWWNISHLQLPLSRFMAFLSTLLPILSLGSIQYLRISTNPRRRKGSKSQPQIADKVFFVRSPQAFLISHIRITNLPSQGICGLLMLDTALLTLTSTSIPSKPLLCPLNDQWAHLWSSPAERASSHPAIKTIQDSLSCCGLHSHSDKFYPFPIPKVNSSHICTTFYPARRGHTCYQPWLQQTQFSAGLILAAVAGSMVMKIIGLLLIRYNNHPWVQKILYNSWLRKQEEQAIAGDGRIEDVDDEDGETFVYDGDARVRGDGHENSRGRYLDAPERENDRLLENGGGTRADTGEAKNSEIGRISISSSL</sequence>
<dbReference type="AlphaFoldDB" id="A0A3N4LYS7"/>
<feature type="compositionally biased region" description="Basic and acidic residues" evidence="1">
    <location>
        <begin position="278"/>
        <end position="306"/>
    </location>
</feature>
<dbReference type="STRING" id="1051890.A0A3N4LYS7"/>
<dbReference type="OrthoDB" id="71600at2759"/>
<dbReference type="EMBL" id="ML121530">
    <property type="protein sequence ID" value="RPB28054.1"/>
    <property type="molecule type" value="Genomic_DNA"/>
</dbReference>
<evidence type="ECO:0000256" key="2">
    <source>
        <dbReference type="SAM" id="Phobius"/>
    </source>
</evidence>
<keyword evidence="4" id="KW-1185">Reference proteome</keyword>
<accession>A0A3N4LYS7</accession>
<dbReference type="GO" id="GO:0016020">
    <property type="term" value="C:membrane"/>
    <property type="evidence" value="ECO:0007669"/>
    <property type="project" value="InterPro"/>
</dbReference>
<evidence type="ECO:0000256" key="1">
    <source>
        <dbReference type="SAM" id="MobiDB-lite"/>
    </source>
</evidence>
<feature type="transmembrane region" description="Helical" evidence="2">
    <location>
        <begin position="7"/>
        <end position="29"/>
    </location>
</feature>
<dbReference type="Proteomes" id="UP000267821">
    <property type="component" value="Unassembled WGS sequence"/>
</dbReference>
<reference evidence="3 4" key="1">
    <citation type="journal article" date="2018" name="Nat. Ecol. Evol.">
        <title>Pezizomycetes genomes reveal the molecular basis of ectomycorrhizal truffle lifestyle.</title>
        <authorList>
            <person name="Murat C."/>
            <person name="Payen T."/>
            <person name="Noel B."/>
            <person name="Kuo A."/>
            <person name="Morin E."/>
            <person name="Chen J."/>
            <person name="Kohler A."/>
            <person name="Krizsan K."/>
            <person name="Balestrini R."/>
            <person name="Da Silva C."/>
            <person name="Montanini B."/>
            <person name="Hainaut M."/>
            <person name="Levati E."/>
            <person name="Barry K.W."/>
            <person name="Belfiori B."/>
            <person name="Cichocki N."/>
            <person name="Clum A."/>
            <person name="Dockter R.B."/>
            <person name="Fauchery L."/>
            <person name="Guy J."/>
            <person name="Iotti M."/>
            <person name="Le Tacon F."/>
            <person name="Lindquist E.A."/>
            <person name="Lipzen A."/>
            <person name="Malagnac F."/>
            <person name="Mello A."/>
            <person name="Molinier V."/>
            <person name="Miyauchi S."/>
            <person name="Poulain J."/>
            <person name="Riccioni C."/>
            <person name="Rubini A."/>
            <person name="Sitrit Y."/>
            <person name="Splivallo R."/>
            <person name="Traeger S."/>
            <person name="Wang M."/>
            <person name="Zifcakova L."/>
            <person name="Wipf D."/>
            <person name="Zambonelli A."/>
            <person name="Paolocci F."/>
            <person name="Nowrousian M."/>
            <person name="Ottonello S."/>
            <person name="Baldrian P."/>
            <person name="Spatafora J.W."/>
            <person name="Henrissat B."/>
            <person name="Nagy L.G."/>
            <person name="Aury J.M."/>
            <person name="Wincker P."/>
            <person name="Grigoriev I.V."/>
            <person name="Bonfante P."/>
            <person name="Martin F.M."/>
        </authorList>
    </citation>
    <scope>NUCLEOTIDE SEQUENCE [LARGE SCALE GENOMIC DNA]</scope>
    <source>
        <strain evidence="3 4">ATCC MYA-4762</strain>
    </source>
</reference>
<feature type="region of interest" description="Disordered" evidence="1">
    <location>
        <begin position="277"/>
        <end position="320"/>
    </location>
</feature>
<organism evidence="3 4">
    <name type="scientific">Terfezia boudieri ATCC MYA-4762</name>
    <dbReference type="NCBI Taxonomy" id="1051890"/>
    <lineage>
        <taxon>Eukaryota</taxon>
        <taxon>Fungi</taxon>
        <taxon>Dikarya</taxon>
        <taxon>Ascomycota</taxon>
        <taxon>Pezizomycotina</taxon>
        <taxon>Pezizomycetes</taxon>
        <taxon>Pezizales</taxon>
        <taxon>Pezizaceae</taxon>
        <taxon>Terfezia</taxon>
    </lineage>
</organism>